<comment type="caution">
    <text evidence="2">The sequence shown here is derived from an EMBL/GenBank/DDBJ whole genome shotgun (WGS) entry which is preliminary data.</text>
</comment>
<dbReference type="RefSeq" id="WP_388007934.1">
    <property type="nucleotide sequence ID" value="NZ_JBHUEE010000007.1"/>
</dbReference>
<dbReference type="Gene3D" id="1.20.120.450">
    <property type="entry name" value="dinb family like domain"/>
    <property type="match status" value="1"/>
</dbReference>
<feature type="domain" description="Mycothiol-dependent maleylpyruvate isomerase metal-binding" evidence="1">
    <location>
        <begin position="11"/>
        <end position="136"/>
    </location>
</feature>
<proteinExistence type="predicted"/>
<dbReference type="NCBIfam" id="TIGR03083">
    <property type="entry name" value="maleylpyruvate isomerase family mycothiol-dependent enzyme"/>
    <property type="match status" value="1"/>
</dbReference>
<evidence type="ECO:0000259" key="1">
    <source>
        <dbReference type="Pfam" id="PF11716"/>
    </source>
</evidence>
<evidence type="ECO:0000313" key="3">
    <source>
        <dbReference type="Proteomes" id="UP001597277"/>
    </source>
</evidence>
<sequence>MTSTSTVPDLEPAGAALAAAVAATDPGRLDAPTPCADWSVRHLLAHIDDLVTAFTAAAAKDLGPSTDTDTDPATRRSVLRPGWAERLPREIGTLVGAWRDPDAWTGMTRAGGVDLPGDVAGVVALDELVLHGWDLARATGQDYRIDETSAGIVLGFTEQTAADPSPLFGPAVPVPDGAAAFTRALGLAGRDPEWQPPGEWAAR</sequence>
<dbReference type="NCBIfam" id="TIGR03086">
    <property type="entry name" value="TIGR03086 family metal-binding protein"/>
    <property type="match status" value="1"/>
</dbReference>
<dbReference type="InterPro" id="IPR034660">
    <property type="entry name" value="DinB/YfiT-like"/>
</dbReference>
<dbReference type="InterPro" id="IPR024344">
    <property type="entry name" value="MDMPI_metal-binding"/>
</dbReference>
<name>A0ABW4L857_9MICO</name>
<dbReference type="SUPFAM" id="SSF109854">
    <property type="entry name" value="DinB/YfiT-like putative metalloenzymes"/>
    <property type="match status" value="1"/>
</dbReference>
<dbReference type="InterPro" id="IPR017520">
    <property type="entry name" value="CHP03086"/>
</dbReference>
<organism evidence="2 3">
    <name type="scientific">Georgenia deserti</name>
    <dbReference type="NCBI Taxonomy" id="2093781"/>
    <lineage>
        <taxon>Bacteria</taxon>
        <taxon>Bacillati</taxon>
        <taxon>Actinomycetota</taxon>
        <taxon>Actinomycetes</taxon>
        <taxon>Micrococcales</taxon>
        <taxon>Bogoriellaceae</taxon>
        <taxon>Georgenia</taxon>
    </lineage>
</organism>
<protein>
    <submittedName>
        <fullName evidence="2">TIGR03086 family metal-binding protein</fullName>
    </submittedName>
</protein>
<accession>A0ABW4L857</accession>
<dbReference type="EMBL" id="JBHUEE010000007">
    <property type="protein sequence ID" value="MFD1718840.1"/>
    <property type="molecule type" value="Genomic_DNA"/>
</dbReference>
<gene>
    <name evidence="2" type="ORF">ACFSE6_13410</name>
</gene>
<dbReference type="Pfam" id="PF11716">
    <property type="entry name" value="MDMPI_N"/>
    <property type="match status" value="1"/>
</dbReference>
<evidence type="ECO:0000313" key="2">
    <source>
        <dbReference type="EMBL" id="MFD1718840.1"/>
    </source>
</evidence>
<reference evidence="3" key="1">
    <citation type="journal article" date="2019" name="Int. J. Syst. Evol. Microbiol.">
        <title>The Global Catalogue of Microorganisms (GCM) 10K type strain sequencing project: providing services to taxonomists for standard genome sequencing and annotation.</title>
        <authorList>
            <consortium name="The Broad Institute Genomics Platform"/>
            <consortium name="The Broad Institute Genome Sequencing Center for Infectious Disease"/>
            <person name="Wu L."/>
            <person name="Ma J."/>
        </authorList>
    </citation>
    <scope>NUCLEOTIDE SEQUENCE [LARGE SCALE GENOMIC DNA]</scope>
    <source>
        <strain evidence="3">JCM 17130</strain>
    </source>
</reference>
<dbReference type="Proteomes" id="UP001597277">
    <property type="component" value="Unassembled WGS sequence"/>
</dbReference>
<keyword evidence="3" id="KW-1185">Reference proteome</keyword>
<dbReference type="InterPro" id="IPR017517">
    <property type="entry name" value="Maleyloyr_isom"/>
</dbReference>